<dbReference type="AlphaFoldDB" id="X0T1A7"/>
<proteinExistence type="predicted"/>
<gene>
    <name evidence="1" type="ORF">S01H1_29004</name>
</gene>
<dbReference type="EMBL" id="BARS01017759">
    <property type="protein sequence ID" value="GAF87253.1"/>
    <property type="molecule type" value="Genomic_DNA"/>
</dbReference>
<organism evidence="1">
    <name type="scientific">marine sediment metagenome</name>
    <dbReference type="NCBI Taxonomy" id="412755"/>
    <lineage>
        <taxon>unclassified sequences</taxon>
        <taxon>metagenomes</taxon>
        <taxon>ecological metagenomes</taxon>
    </lineage>
</organism>
<protein>
    <submittedName>
        <fullName evidence="1">Uncharacterized protein</fullName>
    </submittedName>
</protein>
<sequence>MSLAGVVPGARLIRTSPNTGAFLNDLNDAIDKVVGEGMDYAIVPDVAGHWVKSIQANPLPIDWGQGVELSTPQLVARVVDSIAESRDRQMVIVQKVRAALLPAGFIELTAEDDYYAVVAFVRNHLAKVGGTRYFDIYR</sequence>
<name>X0T1A7_9ZZZZ</name>
<evidence type="ECO:0000313" key="1">
    <source>
        <dbReference type="EMBL" id="GAF87253.1"/>
    </source>
</evidence>
<reference evidence="1" key="1">
    <citation type="journal article" date="2014" name="Front. Microbiol.">
        <title>High frequency of phylogenetically diverse reductive dehalogenase-homologous genes in deep subseafloor sedimentary metagenomes.</title>
        <authorList>
            <person name="Kawai M."/>
            <person name="Futagami T."/>
            <person name="Toyoda A."/>
            <person name="Takaki Y."/>
            <person name="Nishi S."/>
            <person name="Hori S."/>
            <person name="Arai W."/>
            <person name="Tsubouchi T."/>
            <person name="Morono Y."/>
            <person name="Uchiyama I."/>
            <person name="Ito T."/>
            <person name="Fujiyama A."/>
            <person name="Inagaki F."/>
            <person name="Takami H."/>
        </authorList>
    </citation>
    <scope>NUCLEOTIDE SEQUENCE</scope>
    <source>
        <strain evidence="1">Expedition CK06-06</strain>
    </source>
</reference>
<comment type="caution">
    <text evidence="1">The sequence shown here is derived from an EMBL/GenBank/DDBJ whole genome shotgun (WGS) entry which is preliminary data.</text>
</comment>
<accession>X0T1A7</accession>